<organism evidence="4 5">
    <name type="scientific">Triangularia verruculosa</name>
    <dbReference type="NCBI Taxonomy" id="2587418"/>
    <lineage>
        <taxon>Eukaryota</taxon>
        <taxon>Fungi</taxon>
        <taxon>Dikarya</taxon>
        <taxon>Ascomycota</taxon>
        <taxon>Pezizomycotina</taxon>
        <taxon>Sordariomycetes</taxon>
        <taxon>Sordariomycetidae</taxon>
        <taxon>Sordariales</taxon>
        <taxon>Podosporaceae</taxon>
        <taxon>Triangularia</taxon>
    </lineage>
</organism>
<dbReference type="EMBL" id="MU863970">
    <property type="protein sequence ID" value="KAK4197110.1"/>
    <property type="molecule type" value="Genomic_DNA"/>
</dbReference>
<protein>
    <recommendedName>
        <fullName evidence="3">NAD-dependent epimerase/dehydratase domain-containing protein</fullName>
    </recommendedName>
</protein>
<gene>
    <name evidence="4" type="ORF">QBC40DRAFT_334501</name>
</gene>
<proteinExistence type="predicted"/>
<feature type="non-terminal residue" evidence="4">
    <location>
        <position position="1"/>
    </location>
</feature>
<dbReference type="SUPFAM" id="SSF51735">
    <property type="entry name" value="NAD(P)-binding Rossmann-fold domains"/>
    <property type="match status" value="1"/>
</dbReference>
<name>A0AAN7ATN3_9PEZI</name>
<comment type="caution">
    <text evidence="4">The sequence shown here is derived from an EMBL/GenBank/DDBJ whole genome shotgun (WGS) entry which is preliminary data.</text>
</comment>
<dbReference type="InterPro" id="IPR036291">
    <property type="entry name" value="NAD(P)-bd_dom_sf"/>
</dbReference>
<evidence type="ECO:0000256" key="1">
    <source>
        <dbReference type="ARBA" id="ARBA00022857"/>
    </source>
</evidence>
<keyword evidence="2" id="KW-0119">Carbohydrate metabolism</keyword>
<dbReference type="AlphaFoldDB" id="A0AAN7ATN3"/>
<keyword evidence="1" id="KW-0521">NADP</keyword>
<evidence type="ECO:0000259" key="3">
    <source>
        <dbReference type="Pfam" id="PF01370"/>
    </source>
</evidence>
<reference evidence="4" key="2">
    <citation type="submission" date="2023-05" db="EMBL/GenBank/DDBJ databases">
        <authorList>
            <consortium name="Lawrence Berkeley National Laboratory"/>
            <person name="Steindorff A."/>
            <person name="Hensen N."/>
            <person name="Bonometti L."/>
            <person name="Westerberg I."/>
            <person name="Brannstrom I.O."/>
            <person name="Guillou S."/>
            <person name="Cros-Aarteil S."/>
            <person name="Calhoun S."/>
            <person name="Haridas S."/>
            <person name="Kuo A."/>
            <person name="Mondo S."/>
            <person name="Pangilinan J."/>
            <person name="Riley R."/>
            <person name="Labutti K."/>
            <person name="Andreopoulos B."/>
            <person name="Lipzen A."/>
            <person name="Chen C."/>
            <person name="Yanf M."/>
            <person name="Daum C."/>
            <person name="Ng V."/>
            <person name="Clum A."/>
            <person name="Ohm R."/>
            <person name="Martin F."/>
            <person name="Silar P."/>
            <person name="Natvig D."/>
            <person name="Lalanne C."/>
            <person name="Gautier V."/>
            <person name="Ament-Velasquez S.L."/>
            <person name="Kruys A."/>
            <person name="Hutchinson M.I."/>
            <person name="Powell A.J."/>
            <person name="Barry K."/>
            <person name="Miller A.N."/>
            <person name="Grigoriev I.V."/>
            <person name="Debuchy R."/>
            <person name="Gladieux P."/>
            <person name="Thoren M.H."/>
            <person name="Johannesson H."/>
        </authorList>
    </citation>
    <scope>NUCLEOTIDE SEQUENCE</scope>
    <source>
        <strain evidence="4">CBS 315.58</strain>
    </source>
</reference>
<dbReference type="InterPro" id="IPR001509">
    <property type="entry name" value="Epimerase_deHydtase"/>
</dbReference>
<feature type="domain" description="NAD-dependent epimerase/dehydratase" evidence="3">
    <location>
        <begin position="41"/>
        <end position="244"/>
    </location>
</feature>
<dbReference type="PANTHER" id="PTHR43103">
    <property type="entry name" value="NUCLEOSIDE-DIPHOSPHATE-SUGAR EPIMERASE"/>
    <property type="match status" value="1"/>
</dbReference>
<dbReference type="Proteomes" id="UP001303160">
    <property type="component" value="Unassembled WGS sequence"/>
</dbReference>
<dbReference type="Gene3D" id="3.90.25.10">
    <property type="entry name" value="UDP-galactose 4-epimerase, domain 1"/>
    <property type="match status" value="1"/>
</dbReference>
<evidence type="ECO:0000313" key="4">
    <source>
        <dbReference type="EMBL" id="KAK4197110.1"/>
    </source>
</evidence>
<evidence type="ECO:0000313" key="5">
    <source>
        <dbReference type="Proteomes" id="UP001303160"/>
    </source>
</evidence>
<evidence type="ECO:0000256" key="2">
    <source>
        <dbReference type="ARBA" id="ARBA00023277"/>
    </source>
</evidence>
<accession>A0AAN7ATN3</accession>
<sequence>GLGRKFHCFAVVFPSTTPTRTPINENSGEQSRVTMSEVKNIIITGASGLVGPLLASRLLNSPEYRLFLTDLYPPLLPKNVTYAQNATLLQGDITSPAFITPLLEAAQPLHAVFLFHGIMSAGSEANYDLSLKVNVDSVRLLTDQLRVTNPGCRVIYASSQAVFGQPLPPGKITDDVLPTPESTYGCHKLMTETYLTSLHRKAFLDVFIARFPTISVRPGKPTAAASSFLSGIIREPMAGQECVVPIQDRGFKSFLASPRTIAENLVRTLGLESDVLPAHRRVIQFPGVSVSVQEMMDALAKFGGEDKLRLVKEVRDEDLERILRSWPTDFDLSTAERLGLVVDEGPGAEGIVGDYVRSLMEL</sequence>
<reference evidence="4" key="1">
    <citation type="journal article" date="2023" name="Mol. Phylogenet. Evol.">
        <title>Genome-scale phylogeny and comparative genomics of the fungal order Sordariales.</title>
        <authorList>
            <person name="Hensen N."/>
            <person name="Bonometti L."/>
            <person name="Westerberg I."/>
            <person name="Brannstrom I.O."/>
            <person name="Guillou S."/>
            <person name="Cros-Aarteil S."/>
            <person name="Calhoun S."/>
            <person name="Haridas S."/>
            <person name="Kuo A."/>
            <person name="Mondo S."/>
            <person name="Pangilinan J."/>
            <person name="Riley R."/>
            <person name="LaButti K."/>
            <person name="Andreopoulos B."/>
            <person name="Lipzen A."/>
            <person name="Chen C."/>
            <person name="Yan M."/>
            <person name="Daum C."/>
            <person name="Ng V."/>
            <person name="Clum A."/>
            <person name="Steindorff A."/>
            <person name="Ohm R.A."/>
            <person name="Martin F."/>
            <person name="Silar P."/>
            <person name="Natvig D.O."/>
            <person name="Lalanne C."/>
            <person name="Gautier V."/>
            <person name="Ament-Velasquez S.L."/>
            <person name="Kruys A."/>
            <person name="Hutchinson M.I."/>
            <person name="Powell A.J."/>
            <person name="Barry K."/>
            <person name="Miller A.N."/>
            <person name="Grigoriev I.V."/>
            <person name="Debuchy R."/>
            <person name="Gladieux P."/>
            <person name="Hiltunen Thoren M."/>
            <person name="Johannesson H."/>
        </authorList>
    </citation>
    <scope>NUCLEOTIDE SEQUENCE</scope>
    <source>
        <strain evidence="4">CBS 315.58</strain>
    </source>
</reference>
<dbReference type="Gene3D" id="3.40.50.720">
    <property type="entry name" value="NAD(P)-binding Rossmann-like Domain"/>
    <property type="match status" value="1"/>
</dbReference>
<dbReference type="PANTHER" id="PTHR43103:SF3">
    <property type="entry name" value="ADP-L-GLYCERO-D-MANNO-HEPTOSE-6-EPIMERASE"/>
    <property type="match status" value="1"/>
</dbReference>
<keyword evidence="5" id="KW-1185">Reference proteome</keyword>
<dbReference type="Pfam" id="PF01370">
    <property type="entry name" value="Epimerase"/>
    <property type="match status" value="1"/>
</dbReference>